<proteinExistence type="predicted"/>
<evidence type="ECO:0000313" key="2">
    <source>
        <dbReference type="EMBL" id="GFN86116.1"/>
    </source>
</evidence>
<dbReference type="Pfam" id="PF17921">
    <property type="entry name" value="Integrase_H2C2"/>
    <property type="match status" value="1"/>
</dbReference>
<feature type="domain" description="Integrase zinc-binding" evidence="1">
    <location>
        <begin position="79"/>
        <end position="130"/>
    </location>
</feature>
<dbReference type="Proteomes" id="UP000735302">
    <property type="component" value="Unassembled WGS sequence"/>
</dbReference>
<dbReference type="AlphaFoldDB" id="A0AAV3YT53"/>
<sequence>MHESRVIFPEVNASAASTAATLSVPVFPTHDIISLKAAEVSHSQRSDPDLAAVVARHKEKRRPSTKGCWEQLVLPRCPVQAVLKLDHDGTGLQGPDLTLHLLRRRCYWPKMADAVREYSSYCHRCQNAKKSGIGVHQPQGHLFAGASLIVEKNFTKFEPASHGMKDVLMLTDVSTKRTMVIPTRDQSIMSITRVLIKE</sequence>
<dbReference type="Gene3D" id="1.10.340.70">
    <property type="match status" value="1"/>
</dbReference>
<dbReference type="EMBL" id="BLXT01001496">
    <property type="protein sequence ID" value="GFN86116.1"/>
    <property type="molecule type" value="Genomic_DNA"/>
</dbReference>
<protein>
    <submittedName>
        <fullName evidence="2">Pol polyprotein</fullName>
    </submittedName>
</protein>
<dbReference type="InterPro" id="IPR041588">
    <property type="entry name" value="Integrase_H2C2"/>
</dbReference>
<organism evidence="2 3">
    <name type="scientific">Plakobranchus ocellatus</name>
    <dbReference type="NCBI Taxonomy" id="259542"/>
    <lineage>
        <taxon>Eukaryota</taxon>
        <taxon>Metazoa</taxon>
        <taxon>Spiralia</taxon>
        <taxon>Lophotrochozoa</taxon>
        <taxon>Mollusca</taxon>
        <taxon>Gastropoda</taxon>
        <taxon>Heterobranchia</taxon>
        <taxon>Euthyneura</taxon>
        <taxon>Panpulmonata</taxon>
        <taxon>Sacoglossa</taxon>
        <taxon>Placobranchoidea</taxon>
        <taxon>Plakobranchidae</taxon>
        <taxon>Plakobranchus</taxon>
    </lineage>
</organism>
<evidence type="ECO:0000259" key="1">
    <source>
        <dbReference type="Pfam" id="PF17921"/>
    </source>
</evidence>
<gene>
    <name evidence="2" type="ORF">PoB_001262200</name>
</gene>
<keyword evidence="3" id="KW-1185">Reference proteome</keyword>
<comment type="caution">
    <text evidence="2">The sequence shown here is derived from an EMBL/GenBank/DDBJ whole genome shotgun (WGS) entry which is preliminary data.</text>
</comment>
<accession>A0AAV3YT53</accession>
<name>A0AAV3YT53_9GAST</name>
<dbReference type="FunFam" id="1.10.340.70:FF:000001">
    <property type="entry name" value="Retrovirus-related Pol polyprotein from transposon gypsy-like Protein"/>
    <property type="match status" value="1"/>
</dbReference>
<reference evidence="2 3" key="1">
    <citation type="journal article" date="2021" name="Elife">
        <title>Chloroplast acquisition without the gene transfer in kleptoplastic sea slugs, Plakobranchus ocellatus.</title>
        <authorList>
            <person name="Maeda T."/>
            <person name="Takahashi S."/>
            <person name="Yoshida T."/>
            <person name="Shimamura S."/>
            <person name="Takaki Y."/>
            <person name="Nagai Y."/>
            <person name="Toyoda A."/>
            <person name="Suzuki Y."/>
            <person name="Arimoto A."/>
            <person name="Ishii H."/>
            <person name="Satoh N."/>
            <person name="Nishiyama T."/>
            <person name="Hasebe M."/>
            <person name="Maruyama T."/>
            <person name="Minagawa J."/>
            <person name="Obokata J."/>
            <person name="Shigenobu S."/>
        </authorList>
    </citation>
    <scope>NUCLEOTIDE SEQUENCE [LARGE SCALE GENOMIC DNA]</scope>
</reference>
<evidence type="ECO:0000313" key="3">
    <source>
        <dbReference type="Proteomes" id="UP000735302"/>
    </source>
</evidence>